<evidence type="ECO:0000259" key="17">
    <source>
        <dbReference type="PROSITE" id="PS51975"/>
    </source>
</evidence>
<proteinExistence type="inferred from homology"/>
<dbReference type="GO" id="GO:0006298">
    <property type="term" value="P:mismatch repair"/>
    <property type="evidence" value="ECO:0007669"/>
    <property type="project" value="TreeGrafter"/>
</dbReference>
<comment type="cofactor">
    <cofactor evidence="14 15">
        <name>Mn(2+)</name>
        <dbReference type="ChEBI" id="CHEBI:29035"/>
    </cofactor>
    <cofactor evidence="14 15">
        <name>Mg(2+)</name>
        <dbReference type="ChEBI" id="CHEBI:18420"/>
    </cofactor>
    <text evidence="14 15">Manganese or magnesium. Binds 1 divalent metal ion per monomer in the absence of substrate. May bind a second metal ion after substrate binding.</text>
</comment>
<dbReference type="EC" id="3.1.26.4" evidence="6 14"/>
<comment type="cofactor">
    <cofactor evidence="2">
        <name>Mg(2+)</name>
        <dbReference type="ChEBI" id="CHEBI:18420"/>
    </cofactor>
</comment>
<evidence type="ECO:0000256" key="1">
    <source>
        <dbReference type="ARBA" id="ARBA00000077"/>
    </source>
</evidence>
<sequence length="261" mass="29553">MKLSIKEWDQKLRNSSTEEISRLLEFLASDERQGAKKLFKTYTSRLLEVEAELRRLEIMCSFEKQCTANGKNFIAGVDEVGRGPLAGPVVAAAVILPEGYTLNGINDSKKLSEKKREDLYERIVKDAVCYSTYLVQPDKIDEINIYQASKLAMTEAVYQLKIQPDQLLIDAMEIPLPIDQKKIIKGDEKSISIAAASIVAKVTRDRYMKKLDQMYPHYGFKSNMGYGTKEHLEALRTFGATEIHRKTFSPVGEIIQYTGSE</sequence>
<dbReference type="CDD" id="cd07182">
    <property type="entry name" value="RNase_HII_bacteria_HII_like"/>
    <property type="match status" value="1"/>
</dbReference>
<dbReference type="GO" id="GO:0005737">
    <property type="term" value="C:cytoplasm"/>
    <property type="evidence" value="ECO:0007669"/>
    <property type="project" value="UniProtKB-SubCell"/>
</dbReference>
<dbReference type="InterPro" id="IPR024567">
    <property type="entry name" value="RNase_HII/HIII_dom"/>
</dbReference>
<dbReference type="PANTHER" id="PTHR10954">
    <property type="entry name" value="RIBONUCLEASE H2 SUBUNIT A"/>
    <property type="match status" value="1"/>
</dbReference>
<dbReference type="Gene3D" id="3.30.420.10">
    <property type="entry name" value="Ribonuclease H-like superfamily/Ribonuclease H"/>
    <property type="match status" value="1"/>
</dbReference>
<evidence type="ECO:0000256" key="4">
    <source>
        <dbReference type="ARBA" id="ARBA00004496"/>
    </source>
</evidence>
<dbReference type="GO" id="GO:0032299">
    <property type="term" value="C:ribonuclease H2 complex"/>
    <property type="evidence" value="ECO:0007669"/>
    <property type="project" value="TreeGrafter"/>
</dbReference>
<comment type="similarity">
    <text evidence="5 14 16">Belongs to the RNase HII family.</text>
</comment>
<keyword evidence="11 14" id="KW-0255">Endonuclease</keyword>
<dbReference type="InterPro" id="IPR012337">
    <property type="entry name" value="RNaseH-like_sf"/>
</dbReference>
<name>A0A1B1Z4I8_9BACL</name>
<dbReference type="GO" id="GO:0030145">
    <property type="term" value="F:manganese ion binding"/>
    <property type="evidence" value="ECO:0007669"/>
    <property type="project" value="UniProtKB-UniRule"/>
</dbReference>
<dbReference type="InterPro" id="IPR036397">
    <property type="entry name" value="RNaseH_sf"/>
</dbReference>
<evidence type="ECO:0000256" key="16">
    <source>
        <dbReference type="RuleBase" id="RU003515"/>
    </source>
</evidence>
<organism evidence="18 19">
    <name type="scientific">Fictibacillus arsenicus</name>
    <dbReference type="NCBI Taxonomy" id="255247"/>
    <lineage>
        <taxon>Bacteria</taxon>
        <taxon>Bacillati</taxon>
        <taxon>Bacillota</taxon>
        <taxon>Bacilli</taxon>
        <taxon>Bacillales</taxon>
        <taxon>Fictibacillaceae</taxon>
        <taxon>Fictibacillus</taxon>
    </lineage>
</organism>
<dbReference type="NCBIfam" id="NF000594">
    <property type="entry name" value="PRK00015.1-1"/>
    <property type="match status" value="1"/>
</dbReference>
<keyword evidence="19" id="KW-1185">Reference proteome</keyword>
<reference evidence="18 19" key="1">
    <citation type="submission" date="2016-08" db="EMBL/GenBank/DDBJ databases">
        <title>Complete genome sequence of Fictibacillus arsenicus G25-54, a strain with toxicity to nematodes and a potential arsenic-resistance activity.</title>
        <authorList>
            <person name="Zheng Z."/>
        </authorList>
    </citation>
    <scope>NUCLEOTIDE SEQUENCE [LARGE SCALE GENOMIC DNA]</scope>
    <source>
        <strain evidence="18 19">G25-54</strain>
    </source>
</reference>
<evidence type="ECO:0000256" key="8">
    <source>
        <dbReference type="ARBA" id="ARBA00022490"/>
    </source>
</evidence>
<keyword evidence="12 14" id="KW-0378">Hydrolase</keyword>
<keyword evidence="13 14" id="KW-0464">Manganese</keyword>
<dbReference type="PANTHER" id="PTHR10954:SF18">
    <property type="entry name" value="RIBONUCLEASE HII"/>
    <property type="match status" value="1"/>
</dbReference>
<dbReference type="OrthoDB" id="9803420at2"/>
<evidence type="ECO:0000256" key="6">
    <source>
        <dbReference type="ARBA" id="ARBA00012180"/>
    </source>
</evidence>
<dbReference type="KEGG" id="far:ABE41_009615"/>
<protein>
    <recommendedName>
        <fullName evidence="7 14">Ribonuclease HII</fullName>
        <shortName evidence="14">RNase HII</shortName>
        <ecNumber evidence="6 14">3.1.26.4</ecNumber>
    </recommendedName>
</protein>
<evidence type="ECO:0000256" key="9">
    <source>
        <dbReference type="ARBA" id="ARBA00022722"/>
    </source>
</evidence>
<evidence type="ECO:0000256" key="7">
    <source>
        <dbReference type="ARBA" id="ARBA00019179"/>
    </source>
</evidence>
<keyword evidence="10 14" id="KW-0479">Metal-binding</keyword>
<dbReference type="Proteomes" id="UP000077412">
    <property type="component" value="Chromosome"/>
</dbReference>
<dbReference type="InterPro" id="IPR001352">
    <property type="entry name" value="RNase_HII/HIII"/>
</dbReference>
<dbReference type="STRING" id="255247.ABE41_009615"/>
<evidence type="ECO:0000256" key="2">
    <source>
        <dbReference type="ARBA" id="ARBA00001946"/>
    </source>
</evidence>
<evidence type="ECO:0000256" key="11">
    <source>
        <dbReference type="ARBA" id="ARBA00022759"/>
    </source>
</evidence>
<evidence type="ECO:0000256" key="5">
    <source>
        <dbReference type="ARBA" id="ARBA00007383"/>
    </source>
</evidence>
<dbReference type="EMBL" id="CP016761">
    <property type="protein sequence ID" value="ANX12266.1"/>
    <property type="molecule type" value="Genomic_DNA"/>
</dbReference>
<evidence type="ECO:0000256" key="13">
    <source>
        <dbReference type="ARBA" id="ARBA00023211"/>
    </source>
</evidence>
<comment type="subcellular location">
    <subcellularLocation>
        <location evidence="4 14">Cytoplasm</location>
    </subcellularLocation>
</comment>
<evidence type="ECO:0000256" key="14">
    <source>
        <dbReference type="HAMAP-Rule" id="MF_00052"/>
    </source>
</evidence>
<comment type="catalytic activity">
    <reaction evidence="1 14 15 16">
        <text>Endonucleolytic cleavage to 5'-phosphomonoester.</text>
        <dbReference type="EC" id="3.1.26.4"/>
    </reaction>
</comment>
<dbReference type="GO" id="GO:0004523">
    <property type="term" value="F:RNA-DNA hybrid ribonuclease activity"/>
    <property type="evidence" value="ECO:0007669"/>
    <property type="project" value="UniProtKB-UniRule"/>
</dbReference>
<evidence type="ECO:0000256" key="15">
    <source>
        <dbReference type="PROSITE-ProRule" id="PRU01319"/>
    </source>
</evidence>
<dbReference type="GO" id="GO:0003723">
    <property type="term" value="F:RNA binding"/>
    <property type="evidence" value="ECO:0007669"/>
    <property type="project" value="UniProtKB-UniRule"/>
</dbReference>
<gene>
    <name evidence="14" type="primary">rnhB</name>
    <name evidence="18" type="ORF">ABE41_009615</name>
</gene>
<feature type="domain" description="RNase H type-2" evidence="17">
    <location>
        <begin position="72"/>
        <end position="260"/>
    </location>
</feature>
<dbReference type="InterPro" id="IPR022898">
    <property type="entry name" value="RNase_HII"/>
</dbReference>
<dbReference type="PROSITE" id="PS51975">
    <property type="entry name" value="RNASE_H_2"/>
    <property type="match status" value="1"/>
</dbReference>
<feature type="binding site" evidence="14 15">
    <location>
        <position position="78"/>
    </location>
    <ligand>
        <name>a divalent metal cation</name>
        <dbReference type="ChEBI" id="CHEBI:60240"/>
    </ligand>
</feature>
<keyword evidence="9 14" id="KW-0540">Nuclease</keyword>
<dbReference type="AlphaFoldDB" id="A0A1B1Z4I8"/>
<dbReference type="FunFam" id="3.30.420.10:FF:000006">
    <property type="entry name" value="Ribonuclease HII"/>
    <property type="match status" value="1"/>
</dbReference>
<evidence type="ECO:0000313" key="18">
    <source>
        <dbReference type="EMBL" id="ANX12266.1"/>
    </source>
</evidence>
<keyword evidence="8 14" id="KW-0963">Cytoplasm</keyword>
<evidence type="ECO:0000256" key="10">
    <source>
        <dbReference type="ARBA" id="ARBA00022723"/>
    </source>
</evidence>
<dbReference type="RefSeq" id="WP_066289366.1">
    <property type="nucleotide sequence ID" value="NZ_CP016761.1"/>
</dbReference>
<evidence type="ECO:0000256" key="12">
    <source>
        <dbReference type="ARBA" id="ARBA00022801"/>
    </source>
</evidence>
<dbReference type="Pfam" id="PF01351">
    <property type="entry name" value="RNase_HII"/>
    <property type="match status" value="1"/>
</dbReference>
<evidence type="ECO:0000256" key="3">
    <source>
        <dbReference type="ARBA" id="ARBA00004065"/>
    </source>
</evidence>
<dbReference type="HAMAP" id="MF_00052_B">
    <property type="entry name" value="RNase_HII_B"/>
    <property type="match status" value="1"/>
</dbReference>
<evidence type="ECO:0000313" key="19">
    <source>
        <dbReference type="Proteomes" id="UP000077412"/>
    </source>
</evidence>
<dbReference type="NCBIfam" id="NF000595">
    <property type="entry name" value="PRK00015.1-3"/>
    <property type="match status" value="1"/>
</dbReference>
<feature type="binding site" evidence="14 15">
    <location>
        <position position="170"/>
    </location>
    <ligand>
        <name>a divalent metal cation</name>
        <dbReference type="ChEBI" id="CHEBI:60240"/>
    </ligand>
</feature>
<accession>A0A1B1Z4I8</accession>
<dbReference type="SUPFAM" id="SSF53098">
    <property type="entry name" value="Ribonuclease H-like"/>
    <property type="match status" value="1"/>
</dbReference>
<comment type="function">
    <text evidence="3 14 16">Endonuclease that specifically degrades the RNA of RNA-DNA hybrids.</text>
</comment>
<feature type="binding site" evidence="14 15">
    <location>
        <position position="79"/>
    </location>
    <ligand>
        <name>a divalent metal cation</name>
        <dbReference type="ChEBI" id="CHEBI:60240"/>
    </ligand>
</feature>
<dbReference type="GO" id="GO:0043137">
    <property type="term" value="P:DNA replication, removal of RNA primer"/>
    <property type="evidence" value="ECO:0007669"/>
    <property type="project" value="TreeGrafter"/>
</dbReference>